<dbReference type="InterPro" id="IPR000515">
    <property type="entry name" value="MetI-like"/>
</dbReference>
<dbReference type="Pfam" id="PF00528">
    <property type="entry name" value="BPD_transp_1"/>
    <property type="match status" value="1"/>
</dbReference>
<dbReference type="CDD" id="cd06261">
    <property type="entry name" value="TM_PBP2"/>
    <property type="match status" value="1"/>
</dbReference>
<dbReference type="PANTHER" id="PTHR43386">
    <property type="entry name" value="OLIGOPEPTIDE TRANSPORT SYSTEM PERMEASE PROTEIN APPC"/>
    <property type="match status" value="1"/>
</dbReference>
<keyword evidence="5 7" id="KW-1133">Transmembrane helix</keyword>
<dbReference type="PROSITE" id="PS50928">
    <property type="entry name" value="ABC_TM1"/>
    <property type="match status" value="1"/>
</dbReference>
<feature type="transmembrane region" description="Helical" evidence="7">
    <location>
        <begin position="303"/>
        <end position="330"/>
    </location>
</feature>
<evidence type="ECO:0000256" key="5">
    <source>
        <dbReference type="ARBA" id="ARBA00022989"/>
    </source>
</evidence>
<feature type="transmembrane region" description="Helical" evidence="7">
    <location>
        <begin position="28"/>
        <end position="49"/>
    </location>
</feature>
<dbReference type="Proteomes" id="UP000321926">
    <property type="component" value="Unassembled WGS sequence"/>
</dbReference>
<evidence type="ECO:0000313" key="9">
    <source>
        <dbReference type="EMBL" id="TXK23264.1"/>
    </source>
</evidence>
<sequence length="393" mass="42202">MAGTVLLPPVSRPPSYYIRQRLLRNKPAMVGLAVIVLAVLVALGGYALMPDSSPNANNGLVQVQKRAPGFSTTILKITRPDAAVQQVNPLAFVLSGKPAAFSELPVEKVSFKGDSLYAQPLRSNNAMADQVRAFAMAEVVDNPRQYQNQAEMAAAIRQQNLENRTFWLGTDKAGRDVLSRLILGTRISLGIGFVAVLISLVLGITVGALGGYFGGWVDKLMLFLMTVVWSVPSIMLMIAISLALDSKGVWVAFVAVGLTMWVEVARVVRGQILSLKEKTYVEAAQVLGVTQYKIIFHHLLPNIIGPLIVIATANFASAILVEAGLSFLGLGVQPPAPSWGMMVNEGFQLIGARAGLYLVLLPSICISLLVLAFNLLGNGLRDAYDPKIPLSNV</sequence>
<dbReference type="PANTHER" id="PTHR43386:SF1">
    <property type="entry name" value="D,D-DIPEPTIDE TRANSPORT SYSTEM PERMEASE PROTEIN DDPC-RELATED"/>
    <property type="match status" value="1"/>
</dbReference>
<dbReference type="SUPFAM" id="SSF161098">
    <property type="entry name" value="MetI-like"/>
    <property type="match status" value="1"/>
</dbReference>
<dbReference type="InterPro" id="IPR050366">
    <property type="entry name" value="BP-dependent_transpt_permease"/>
</dbReference>
<evidence type="ECO:0000256" key="3">
    <source>
        <dbReference type="ARBA" id="ARBA00022475"/>
    </source>
</evidence>
<comment type="similarity">
    <text evidence="7">Belongs to the binding-protein-dependent transport system permease family.</text>
</comment>
<keyword evidence="6 7" id="KW-0472">Membrane</keyword>
<dbReference type="Pfam" id="PF12911">
    <property type="entry name" value="OppC_N"/>
    <property type="match status" value="1"/>
</dbReference>
<comment type="subcellular location">
    <subcellularLocation>
        <location evidence="1 7">Cell membrane</location>
        <topology evidence="1 7">Multi-pass membrane protein</topology>
    </subcellularLocation>
</comment>
<feature type="transmembrane region" description="Helical" evidence="7">
    <location>
        <begin position="187"/>
        <end position="213"/>
    </location>
</feature>
<organism evidence="9 10">
    <name type="scientific">Pontibacter qinzhouensis</name>
    <dbReference type="NCBI Taxonomy" id="2603253"/>
    <lineage>
        <taxon>Bacteria</taxon>
        <taxon>Pseudomonadati</taxon>
        <taxon>Bacteroidota</taxon>
        <taxon>Cytophagia</taxon>
        <taxon>Cytophagales</taxon>
        <taxon>Hymenobacteraceae</taxon>
        <taxon>Pontibacter</taxon>
    </lineage>
</organism>
<dbReference type="InterPro" id="IPR035906">
    <property type="entry name" value="MetI-like_sf"/>
</dbReference>
<dbReference type="OrthoDB" id="9783218at2"/>
<dbReference type="AlphaFoldDB" id="A0A5C8IQB9"/>
<comment type="caution">
    <text evidence="9">The sequence shown here is derived from an EMBL/GenBank/DDBJ whole genome shotgun (WGS) entry which is preliminary data.</text>
</comment>
<accession>A0A5C8IQB9</accession>
<evidence type="ECO:0000256" key="6">
    <source>
        <dbReference type="ARBA" id="ARBA00023136"/>
    </source>
</evidence>
<dbReference type="RefSeq" id="WP_147924089.1">
    <property type="nucleotide sequence ID" value="NZ_VRTY01000150.1"/>
</dbReference>
<evidence type="ECO:0000259" key="8">
    <source>
        <dbReference type="PROSITE" id="PS50928"/>
    </source>
</evidence>
<keyword evidence="10" id="KW-1185">Reference proteome</keyword>
<gene>
    <name evidence="9" type="ORF">FVR03_22800</name>
</gene>
<evidence type="ECO:0000256" key="7">
    <source>
        <dbReference type="RuleBase" id="RU363032"/>
    </source>
</evidence>
<evidence type="ECO:0000256" key="1">
    <source>
        <dbReference type="ARBA" id="ARBA00004651"/>
    </source>
</evidence>
<dbReference type="GO" id="GO:0005886">
    <property type="term" value="C:plasma membrane"/>
    <property type="evidence" value="ECO:0007669"/>
    <property type="project" value="UniProtKB-SubCell"/>
</dbReference>
<evidence type="ECO:0000256" key="2">
    <source>
        <dbReference type="ARBA" id="ARBA00022448"/>
    </source>
</evidence>
<keyword evidence="4 7" id="KW-0812">Transmembrane</keyword>
<evidence type="ECO:0000256" key="4">
    <source>
        <dbReference type="ARBA" id="ARBA00022692"/>
    </source>
</evidence>
<feature type="domain" description="ABC transmembrane type-1" evidence="8">
    <location>
        <begin position="185"/>
        <end position="377"/>
    </location>
</feature>
<keyword evidence="2 7" id="KW-0813">Transport</keyword>
<keyword evidence="3" id="KW-1003">Cell membrane</keyword>
<name>A0A5C8IQB9_9BACT</name>
<evidence type="ECO:0000313" key="10">
    <source>
        <dbReference type="Proteomes" id="UP000321926"/>
    </source>
</evidence>
<feature type="transmembrane region" description="Helical" evidence="7">
    <location>
        <begin position="350"/>
        <end position="377"/>
    </location>
</feature>
<dbReference type="EMBL" id="VRTY01000150">
    <property type="protein sequence ID" value="TXK23264.1"/>
    <property type="molecule type" value="Genomic_DNA"/>
</dbReference>
<dbReference type="GO" id="GO:0055085">
    <property type="term" value="P:transmembrane transport"/>
    <property type="evidence" value="ECO:0007669"/>
    <property type="project" value="InterPro"/>
</dbReference>
<proteinExistence type="inferred from homology"/>
<protein>
    <submittedName>
        <fullName evidence="9">ABC transporter permease</fullName>
    </submittedName>
</protein>
<feature type="transmembrane region" description="Helical" evidence="7">
    <location>
        <begin position="220"/>
        <end position="243"/>
    </location>
</feature>
<feature type="transmembrane region" description="Helical" evidence="7">
    <location>
        <begin position="249"/>
        <end position="268"/>
    </location>
</feature>
<reference evidence="9 10" key="1">
    <citation type="submission" date="2019-08" db="EMBL/GenBank/DDBJ databases">
        <authorList>
            <person name="Shi S."/>
        </authorList>
    </citation>
    <scope>NUCLEOTIDE SEQUENCE [LARGE SCALE GENOMIC DNA]</scope>
    <source>
        <strain evidence="9 10">GY10130</strain>
    </source>
</reference>
<dbReference type="InterPro" id="IPR025966">
    <property type="entry name" value="OppC_N"/>
</dbReference>
<dbReference type="Gene3D" id="1.10.3720.10">
    <property type="entry name" value="MetI-like"/>
    <property type="match status" value="1"/>
</dbReference>